<reference evidence="1 2" key="1">
    <citation type="submission" date="2024-10" db="EMBL/GenBank/DDBJ databases">
        <title>The Natural Products Discovery Center: Release of the First 8490 Sequenced Strains for Exploring Actinobacteria Biosynthetic Diversity.</title>
        <authorList>
            <person name="Kalkreuter E."/>
            <person name="Kautsar S.A."/>
            <person name="Yang D."/>
            <person name="Bader C.D."/>
            <person name="Teijaro C.N."/>
            <person name="Fluegel L."/>
            <person name="Davis C.M."/>
            <person name="Simpson J.R."/>
            <person name="Lauterbach L."/>
            <person name="Steele A.D."/>
            <person name="Gui C."/>
            <person name="Meng S."/>
            <person name="Li G."/>
            <person name="Viehrig K."/>
            <person name="Ye F."/>
            <person name="Su P."/>
            <person name="Kiefer A.F."/>
            <person name="Nichols A."/>
            <person name="Cepeda A.J."/>
            <person name="Yan W."/>
            <person name="Fan B."/>
            <person name="Jiang Y."/>
            <person name="Adhikari A."/>
            <person name="Zheng C.-J."/>
            <person name="Schuster L."/>
            <person name="Cowan T.M."/>
            <person name="Smanski M.J."/>
            <person name="Chevrette M.G."/>
            <person name="De Carvalho L.P.S."/>
            <person name="Shen B."/>
        </authorList>
    </citation>
    <scope>NUCLEOTIDE SEQUENCE [LARGE SCALE GENOMIC DNA]</scope>
    <source>
        <strain evidence="1 2">NPDC050545</strain>
    </source>
</reference>
<evidence type="ECO:0000313" key="1">
    <source>
        <dbReference type="EMBL" id="MFI6499085.1"/>
    </source>
</evidence>
<accession>A0ABW7YU27</accession>
<dbReference type="Proteomes" id="UP001612741">
    <property type="component" value="Unassembled WGS sequence"/>
</dbReference>
<dbReference type="EMBL" id="JBITGY010000004">
    <property type="protein sequence ID" value="MFI6499085.1"/>
    <property type="molecule type" value="Genomic_DNA"/>
</dbReference>
<protein>
    <submittedName>
        <fullName evidence="1">Uncharacterized protein</fullName>
    </submittedName>
</protein>
<organism evidence="1 2">
    <name type="scientific">Nonomuraea typhae</name>
    <dbReference type="NCBI Taxonomy" id="2603600"/>
    <lineage>
        <taxon>Bacteria</taxon>
        <taxon>Bacillati</taxon>
        <taxon>Actinomycetota</taxon>
        <taxon>Actinomycetes</taxon>
        <taxon>Streptosporangiales</taxon>
        <taxon>Streptosporangiaceae</taxon>
        <taxon>Nonomuraea</taxon>
    </lineage>
</organism>
<proteinExistence type="predicted"/>
<dbReference type="RefSeq" id="WP_397082316.1">
    <property type="nucleotide sequence ID" value="NZ_JBITGY010000004.1"/>
</dbReference>
<gene>
    <name evidence="1" type="ORF">ACIBG2_16985</name>
</gene>
<keyword evidence="2" id="KW-1185">Reference proteome</keyword>
<name>A0ABW7YU27_9ACTN</name>
<comment type="caution">
    <text evidence="1">The sequence shown here is derived from an EMBL/GenBank/DDBJ whole genome shotgun (WGS) entry which is preliminary data.</text>
</comment>
<sequence length="43" mass="4608">MTHEESEVVAEMFIRVTLSFLLTPDSAVSLGSDEPAPVMSGIN</sequence>
<evidence type="ECO:0000313" key="2">
    <source>
        <dbReference type="Proteomes" id="UP001612741"/>
    </source>
</evidence>